<dbReference type="SMART" id="SM00471">
    <property type="entry name" value="HDc"/>
    <property type="match status" value="1"/>
</dbReference>
<name>A0ABS4B2X4_9GAMM</name>
<dbReference type="PANTHER" id="PTHR43155">
    <property type="entry name" value="CYCLIC DI-GMP PHOSPHODIESTERASE PA4108-RELATED"/>
    <property type="match status" value="1"/>
</dbReference>
<dbReference type="Pfam" id="PF13487">
    <property type="entry name" value="HD_5"/>
    <property type="match status" value="1"/>
</dbReference>
<dbReference type="PROSITE" id="PS51832">
    <property type="entry name" value="HD_GYP"/>
    <property type="match status" value="1"/>
</dbReference>
<sequence>MALIQASIEQLRVGHYIHLPTGWTSHPFLFNAFKIRDQQQLEILRHLELTLLMVDPDKSDLPVTPLLSAEPATAPGPDMVQHAPLTPMPPTFDEKAFRRSLRAADKAFGQSLSDLRDALGALNLKPDEGLANTAQLVRNTAARLAEHQGPLGLHLIRSQHTDTLLQHSLSVAFIAMLMARELGMNPVEIEEAGLAGLLHDIGELRIPSQITQKRGELNKAEQNFLNMHPQYGLEMLNQLQAFEPRIREVAHLHHERLDGSGFPLCLQGDRIPPLARLIGLVDHYDESLHPRSGLQPAGPSQVIGQLFKLSQKKFDQDLVRLLIKVLGVYPPGSLVRLDDDSVALVLSTEPTLPLKPKVQPYIKGQRPEGVAVIDLREDARSIVATLRLEELDEGQRAFFGLGRRVCYYFAF</sequence>
<dbReference type="EMBL" id="JAGIQF010000001">
    <property type="protein sequence ID" value="MBP0601041.1"/>
    <property type="molecule type" value="Genomic_DNA"/>
</dbReference>
<dbReference type="SUPFAM" id="SSF109604">
    <property type="entry name" value="HD-domain/PDEase-like"/>
    <property type="match status" value="1"/>
</dbReference>
<dbReference type="PROSITE" id="PS51831">
    <property type="entry name" value="HD"/>
    <property type="match status" value="1"/>
</dbReference>
<comment type="caution">
    <text evidence="3">The sequence shown here is derived from an EMBL/GenBank/DDBJ whole genome shotgun (WGS) entry which is preliminary data.</text>
</comment>
<organism evidence="3 4">
    <name type="scientific">Aeromonas sanarellii</name>
    <dbReference type="NCBI Taxonomy" id="633415"/>
    <lineage>
        <taxon>Bacteria</taxon>
        <taxon>Pseudomonadati</taxon>
        <taxon>Pseudomonadota</taxon>
        <taxon>Gammaproteobacteria</taxon>
        <taxon>Aeromonadales</taxon>
        <taxon>Aeromonadaceae</taxon>
        <taxon>Aeromonas</taxon>
    </lineage>
</organism>
<dbReference type="InterPro" id="IPR006675">
    <property type="entry name" value="HDIG_dom"/>
</dbReference>
<protein>
    <submittedName>
        <fullName evidence="3">DUF3391 domain-containing protein</fullName>
    </submittedName>
</protein>
<proteinExistence type="predicted"/>
<evidence type="ECO:0000313" key="4">
    <source>
        <dbReference type="Proteomes" id="UP000666661"/>
    </source>
</evidence>
<dbReference type="InterPro" id="IPR003607">
    <property type="entry name" value="HD/PDEase_dom"/>
</dbReference>
<dbReference type="Gene3D" id="1.10.3210.10">
    <property type="entry name" value="Hypothetical protein af1432"/>
    <property type="match status" value="1"/>
</dbReference>
<evidence type="ECO:0000259" key="2">
    <source>
        <dbReference type="PROSITE" id="PS51832"/>
    </source>
</evidence>
<dbReference type="PANTHER" id="PTHR43155:SF2">
    <property type="entry name" value="CYCLIC DI-GMP PHOSPHODIESTERASE PA4108"/>
    <property type="match status" value="1"/>
</dbReference>
<dbReference type="Pfam" id="PF11871">
    <property type="entry name" value="DUF3391"/>
    <property type="match status" value="1"/>
</dbReference>
<dbReference type="CDD" id="cd00077">
    <property type="entry name" value="HDc"/>
    <property type="match status" value="1"/>
</dbReference>
<evidence type="ECO:0000259" key="1">
    <source>
        <dbReference type="PROSITE" id="PS51831"/>
    </source>
</evidence>
<feature type="domain" description="HD-GYP" evidence="2">
    <location>
        <begin position="142"/>
        <end position="338"/>
    </location>
</feature>
<dbReference type="NCBIfam" id="TIGR00277">
    <property type="entry name" value="HDIG"/>
    <property type="match status" value="1"/>
</dbReference>
<keyword evidence="4" id="KW-1185">Reference proteome</keyword>
<evidence type="ECO:0000313" key="3">
    <source>
        <dbReference type="EMBL" id="MBP0601041.1"/>
    </source>
</evidence>
<gene>
    <name evidence="3" type="ORF">J8I01_00680</name>
</gene>
<reference evidence="3 4" key="1">
    <citation type="submission" date="2021-03" db="EMBL/GenBank/DDBJ databases">
        <title>Plant growth promoting bacteria isolated from wild legumes nodules and trapping Phaseolus vulgaris L. nodules in the center and southern Mexico.</title>
        <authorList>
            <person name="Estrada P."/>
        </authorList>
    </citation>
    <scope>NUCLEOTIDE SEQUENCE [LARGE SCALE GENOMIC DNA]</scope>
    <source>
        <strain evidence="3 4">MaGu-431</strain>
    </source>
</reference>
<feature type="domain" description="HD" evidence="1">
    <location>
        <begin position="164"/>
        <end position="287"/>
    </location>
</feature>
<dbReference type="InterPro" id="IPR037522">
    <property type="entry name" value="HD_GYP_dom"/>
</dbReference>
<dbReference type="RefSeq" id="WP_209791690.1">
    <property type="nucleotide sequence ID" value="NZ_JAGIQF010000001.1"/>
</dbReference>
<accession>A0ABS4B2X4</accession>
<dbReference type="Proteomes" id="UP000666661">
    <property type="component" value="Unassembled WGS sequence"/>
</dbReference>
<dbReference type="InterPro" id="IPR021812">
    <property type="entry name" value="DUF3391"/>
</dbReference>
<dbReference type="InterPro" id="IPR006674">
    <property type="entry name" value="HD_domain"/>
</dbReference>